<sequence length="109" mass="12108">MCIMHHTGTIHQITATRQRNPNGSTSSYIISIWNLISSLDLLILNQTRKSNPGYCVQGITRYNLVTRYMIGSTCSVTTFAGEWNLDDLVGINFVTVVGVAWKVVSSKEV</sequence>
<organism evidence="1">
    <name type="scientific">Medicago truncatula</name>
    <name type="common">Barrel medic</name>
    <name type="synonym">Medicago tribuloides</name>
    <dbReference type="NCBI Taxonomy" id="3880"/>
    <lineage>
        <taxon>Eukaryota</taxon>
        <taxon>Viridiplantae</taxon>
        <taxon>Streptophyta</taxon>
        <taxon>Embryophyta</taxon>
        <taxon>Tracheophyta</taxon>
        <taxon>Spermatophyta</taxon>
        <taxon>Magnoliopsida</taxon>
        <taxon>eudicotyledons</taxon>
        <taxon>Gunneridae</taxon>
        <taxon>Pentapetalae</taxon>
        <taxon>rosids</taxon>
        <taxon>fabids</taxon>
        <taxon>Fabales</taxon>
        <taxon>Fabaceae</taxon>
        <taxon>Papilionoideae</taxon>
        <taxon>50 kb inversion clade</taxon>
        <taxon>NPAAA clade</taxon>
        <taxon>Hologalegina</taxon>
        <taxon>IRL clade</taxon>
        <taxon>Trifolieae</taxon>
        <taxon>Medicago</taxon>
    </lineage>
</organism>
<protein>
    <submittedName>
        <fullName evidence="1">Uncharacterized protein</fullName>
    </submittedName>
</protein>
<dbReference type="AlphaFoldDB" id="I3SSN3"/>
<proteinExistence type="evidence at transcript level"/>
<name>I3SSN3_MEDTR</name>
<dbReference type="EMBL" id="BT143481">
    <property type="protein sequence ID" value="AFK43275.1"/>
    <property type="molecule type" value="mRNA"/>
</dbReference>
<accession>I3SSN3</accession>
<evidence type="ECO:0000313" key="1">
    <source>
        <dbReference type="EMBL" id="AFK43275.1"/>
    </source>
</evidence>
<reference evidence="1" key="1">
    <citation type="submission" date="2012-05" db="EMBL/GenBank/DDBJ databases">
        <authorList>
            <person name="Krishnakumar V."/>
            <person name="Cheung F."/>
            <person name="Xiao Y."/>
            <person name="Chan A."/>
            <person name="Moskal W.A."/>
            <person name="Town C.D."/>
        </authorList>
    </citation>
    <scope>NUCLEOTIDE SEQUENCE</scope>
</reference>